<proteinExistence type="predicted"/>
<comment type="caution">
    <text evidence="1">The sequence shown here is derived from an EMBL/GenBank/DDBJ whole genome shotgun (WGS) entry which is preliminary data.</text>
</comment>
<accession>A0A2J0JJ36</accession>
<sequence length="234" mass="26945">MIFDWKKYLIVFLFTVGLFLSASYISNYFGNKKIDQLKLIQDKISIDILSSETQFSLLSELSCKNISDSVLSGELGELGRKLEWGQENLGMTDTVSYLKKYYSLLEIKDYLLTKKISERCKTKAAFILYFYTIPGDCTECEKEGLVLSALKEKYPELRVYSFDYSIDLSAVKAMLQIYKIESTKLPALVIDEDVLTGFHDMDELESRVKQSFKLQEIKLETDKTVKETTTKKNP</sequence>
<organism evidence="1 2">
    <name type="scientific">Candidatus Nomurabacteria bacterium CG10_big_fil_rev_8_21_14_0_10_03_31_7</name>
    <dbReference type="NCBI Taxonomy" id="1974730"/>
    <lineage>
        <taxon>Bacteria</taxon>
        <taxon>Candidatus Nomuraibacteriota</taxon>
    </lineage>
</organism>
<reference evidence="2" key="1">
    <citation type="submission" date="2017-09" db="EMBL/GenBank/DDBJ databases">
        <title>Depth-based differentiation of microbial function through sediment-hosted aquifers and enrichment of novel symbionts in the deep terrestrial subsurface.</title>
        <authorList>
            <person name="Probst A.J."/>
            <person name="Ladd B."/>
            <person name="Jarett J.K."/>
            <person name="Geller-Mcgrath D.E."/>
            <person name="Sieber C.M.K."/>
            <person name="Emerson J.B."/>
            <person name="Anantharaman K."/>
            <person name="Thomas B.C."/>
            <person name="Malmstrom R."/>
            <person name="Stieglmeier M."/>
            <person name="Klingl A."/>
            <person name="Woyke T."/>
            <person name="Ryan C.M."/>
            <person name="Banfield J.F."/>
        </authorList>
    </citation>
    <scope>NUCLEOTIDE SEQUENCE [LARGE SCALE GENOMIC DNA]</scope>
</reference>
<evidence type="ECO:0008006" key="3">
    <source>
        <dbReference type="Google" id="ProtNLM"/>
    </source>
</evidence>
<name>A0A2J0JJ36_9BACT</name>
<evidence type="ECO:0000313" key="1">
    <source>
        <dbReference type="EMBL" id="PIR69072.1"/>
    </source>
</evidence>
<dbReference type="EMBL" id="PFCP01000016">
    <property type="protein sequence ID" value="PIR69072.1"/>
    <property type="molecule type" value="Genomic_DNA"/>
</dbReference>
<evidence type="ECO:0000313" key="2">
    <source>
        <dbReference type="Proteomes" id="UP000228613"/>
    </source>
</evidence>
<gene>
    <name evidence="1" type="ORF">COU48_00560</name>
</gene>
<protein>
    <recommendedName>
        <fullName evidence="3">Thioredoxin-like fold domain-containing protein</fullName>
    </recommendedName>
</protein>
<dbReference type="Proteomes" id="UP000228613">
    <property type="component" value="Unassembled WGS sequence"/>
</dbReference>
<dbReference type="AlphaFoldDB" id="A0A2J0JJ36"/>